<gene>
    <name evidence="2" type="ORF">CYY_006473</name>
</gene>
<evidence type="ECO:0000256" key="1">
    <source>
        <dbReference type="SAM" id="MobiDB-lite"/>
    </source>
</evidence>
<evidence type="ECO:0000313" key="3">
    <source>
        <dbReference type="Proteomes" id="UP000695562"/>
    </source>
</evidence>
<feature type="region of interest" description="Disordered" evidence="1">
    <location>
        <begin position="1"/>
        <end position="24"/>
    </location>
</feature>
<evidence type="ECO:0000313" key="2">
    <source>
        <dbReference type="EMBL" id="KAF2072207.1"/>
    </source>
</evidence>
<dbReference type="OrthoDB" id="18991at2759"/>
<comment type="caution">
    <text evidence="2">The sequence shown here is derived from an EMBL/GenBank/DDBJ whole genome shotgun (WGS) entry which is preliminary data.</text>
</comment>
<protein>
    <submittedName>
        <fullName evidence="2">Uncharacterized protein</fullName>
    </submittedName>
</protein>
<dbReference type="Proteomes" id="UP000695562">
    <property type="component" value="Unassembled WGS sequence"/>
</dbReference>
<organism evidence="2 3">
    <name type="scientific">Polysphondylium violaceum</name>
    <dbReference type="NCBI Taxonomy" id="133409"/>
    <lineage>
        <taxon>Eukaryota</taxon>
        <taxon>Amoebozoa</taxon>
        <taxon>Evosea</taxon>
        <taxon>Eumycetozoa</taxon>
        <taxon>Dictyostelia</taxon>
        <taxon>Dictyosteliales</taxon>
        <taxon>Dictyosteliaceae</taxon>
        <taxon>Polysphondylium</taxon>
    </lineage>
</organism>
<dbReference type="EMBL" id="AJWJ01000300">
    <property type="protein sequence ID" value="KAF2072207.1"/>
    <property type="molecule type" value="Genomic_DNA"/>
</dbReference>
<name>A0A8J4PQU2_9MYCE</name>
<dbReference type="AlphaFoldDB" id="A0A8J4PQU2"/>
<reference evidence="2" key="1">
    <citation type="submission" date="2020-01" db="EMBL/GenBank/DDBJ databases">
        <title>Development of genomics and gene disruption for Polysphondylium violaceum indicates a role for the polyketide synthase stlB in stalk morphogenesis.</title>
        <authorList>
            <person name="Narita B."/>
            <person name="Kawabe Y."/>
            <person name="Kin K."/>
            <person name="Saito T."/>
            <person name="Gibbs R."/>
            <person name="Kuspa A."/>
            <person name="Muzny D."/>
            <person name="Queller D."/>
            <person name="Richards S."/>
            <person name="Strassman J."/>
            <person name="Sucgang R."/>
            <person name="Worley K."/>
            <person name="Schaap P."/>
        </authorList>
    </citation>
    <scope>NUCLEOTIDE SEQUENCE</scope>
    <source>
        <strain evidence="2">QSvi11</strain>
    </source>
</reference>
<proteinExistence type="predicted"/>
<keyword evidence="3" id="KW-1185">Reference proteome</keyword>
<sequence length="878" mass="101427">MSTNHNNNNNNNNHNSNTSRTTSMNKSKLIQPNFIDLKTNYDYALLKQFYDELMVPNFPKEEELEPLENWVEMFNEQNIDNNSNESLPLFQDPFKSLIEGGVIKNEENTKFSKEVSFHIVLAINPNHDDQQQQQQQKRSKIMGGVVFEYYPSINCGCVTYLLVNTDYRGQGLAGVLLEQSQHQLMLDGKSRGHLGGCNVIFLETNSAEKIKKEDDVMDPAQRHIIFYKLGIRLLDFDYVQPPLSKESGKCRDLLLTCLLTNNIPKYYLGKEERYYLPSSLLKNFVQVFWDSCCSRLDMGDWERDVDYQRMMDQIDRRERIPLLDLPWERPWTLVDLCDSSSSIVSQKPMISKFYHEILVPNFSRNHLVDLEPLENWFNMLSGQQKKNSTEDFHLLVALRYPENDDSIQEPTICGGISFEYHKTTNCGLITYVLVGGGPNNRAERMSRALIQRAVDILEQNAIEFGHLAGCNAIFLETGIHDDEVVDESFESMDKIVEISFKQQFLSNMGWKKVDMDYFQPPLTIDKGPSKLNLTILLTPRIPQLDSRVSTKETHYLPSQLLINFLGSFWKSTCLKTGFWYEQNNLYRKMMDSLSRRKRIPLLGLPWKKPFVFVDMSKDFHEDLFNHFYNALPSTTGHRKTFDQLKESLQTLDKDQEQHVVLAISYLNQSFLPSILGAVVFSYFKKSNCGLVSDLLIKSMRTKDDNLLEQWDIAGELLEQAVEVINDSARKTSISGANAIFLESGIQDQDQEFIIDIHSSTNTLQISNKFVPVSYSTTRQNQGWLPLDFDYKPNDNNPRNFLCVYNSSRLPTNINNSTNVKQSYIPRDLLQNFLTNYWSSTALSFSNLKGDNQNYILKVIENMRLNDKILLLQSNKSNL</sequence>
<accession>A0A8J4PQU2</accession>